<feature type="chain" id="PRO_5042072543" evidence="2">
    <location>
        <begin position="21"/>
        <end position="187"/>
    </location>
</feature>
<dbReference type="EMBL" id="JARIHO010000009">
    <property type="protein sequence ID" value="KAJ7355520.1"/>
    <property type="molecule type" value="Genomic_DNA"/>
</dbReference>
<dbReference type="AlphaFoldDB" id="A0AAD7AD34"/>
<keyword evidence="1" id="KW-0812">Transmembrane</keyword>
<feature type="transmembrane region" description="Helical" evidence="1">
    <location>
        <begin position="164"/>
        <end position="185"/>
    </location>
</feature>
<sequence>MFSKLVSVVLLTALAGRAVAQTVTNFTVTIGPDTKRSTTVMATEVLNFNVASFPVISSCDGKCKAASGAIAACAAAAANDSACYCASTTTAPLQDCETCMFEALVIANKPMPLPLAGSNQVLTGWTLNCANQSHPLATPLGLSVSSPNLIGVWDGPFDSVFPDAVGWVIAVTGGLLGSSLIYMLCQM</sequence>
<keyword evidence="4" id="KW-1185">Reference proteome</keyword>
<comment type="caution">
    <text evidence="3">The sequence shown here is derived from an EMBL/GenBank/DDBJ whole genome shotgun (WGS) entry which is preliminary data.</text>
</comment>
<keyword evidence="2" id="KW-0732">Signal</keyword>
<evidence type="ECO:0000313" key="4">
    <source>
        <dbReference type="Proteomes" id="UP001218218"/>
    </source>
</evidence>
<evidence type="ECO:0000313" key="3">
    <source>
        <dbReference type="EMBL" id="KAJ7355520.1"/>
    </source>
</evidence>
<keyword evidence="1" id="KW-0472">Membrane</keyword>
<protein>
    <submittedName>
        <fullName evidence="3">Uncharacterized protein</fullName>
    </submittedName>
</protein>
<dbReference type="Proteomes" id="UP001218218">
    <property type="component" value="Unassembled WGS sequence"/>
</dbReference>
<gene>
    <name evidence="3" type="ORF">DFH08DRAFT_803519</name>
</gene>
<feature type="signal peptide" evidence="2">
    <location>
        <begin position="1"/>
        <end position="20"/>
    </location>
</feature>
<proteinExistence type="predicted"/>
<name>A0AAD7AD34_9AGAR</name>
<organism evidence="3 4">
    <name type="scientific">Mycena albidolilacea</name>
    <dbReference type="NCBI Taxonomy" id="1033008"/>
    <lineage>
        <taxon>Eukaryota</taxon>
        <taxon>Fungi</taxon>
        <taxon>Dikarya</taxon>
        <taxon>Basidiomycota</taxon>
        <taxon>Agaricomycotina</taxon>
        <taxon>Agaricomycetes</taxon>
        <taxon>Agaricomycetidae</taxon>
        <taxon>Agaricales</taxon>
        <taxon>Marasmiineae</taxon>
        <taxon>Mycenaceae</taxon>
        <taxon>Mycena</taxon>
    </lineage>
</organism>
<reference evidence="3" key="1">
    <citation type="submission" date="2023-03" db="EMBL/GenBank/DDBJ databases">
        <title>Massive genome expansion in bonnet fungi (Mycena s.s.) driven by repeated elements and novel gene families across ecological guilds.</title>
        <authorList>
            <consortium name="Lawrence Berkeley National Laboratory"/>
            <person name="Harder C.B."/>
            <person name="Miyauchi S."/>
            <person name="Viragh M."/>
            <person name="Kuo A."/>
            <person name="Thoen E."/>
            <person name="Andreopoulos B."/>
            <person name="Lu D."/>
            <person name="Skrede I."/>
            <person name="Drula E."/>
            <person name="Henrissat B."/>
            <person name="Morin E."/>
            <person name="Kohler A."/>
            <person name="Barry K."/>
            <person name="LaButti K."/>
            <person name="Morin E."/>
            <person name="Salamov A."/>
            <person name="Lipzen A."/>
            <person name="Mereny Z."/>
            <person name="Hegedus B."/>
            <person name="Baldrian P."/>
            <person name="Stursova M."/>
            <person name="Weitz H."/>
            <person name="Taylor A."/>
            <person name="Grigoriev I.V."/>
            <person name="Nagy L.G."/>
            <person name="Martin F."/>
            <person name="Kauserud H."/>
        </authorList>
    </citation>
    <scope>NUCLEOTIDE SEQUENCE</scope>
    <source>
        <strain evidence="3">CBHHK002</strain>
    </source>
</reference>
<keyword evidence="1" id="KW-1133">Transmembrane helix</keyword>
<evidence type="ECO:0000256" key="1">
    <source>
        <dbReference type="SAM" id="Phobius"/>
    </source>
</evidence>
<accession>A0AAD7AD34</accession>
<evidence type="ECO:0000256" key="2">
    <source>
        <dbReference type="SAM" id="SignalP"/>
    </source>
</evidence>